<dbReference type="PROSITE" id="PS50862">
    <property type="entry name" value="AA_TRNA_LIGASE_II"/>
    <property type="match status" value="1"/>
</dbReference>
<protein>
    <recommendedName>
        <fullName evidence="2">histidine--tRNA ligase</fullName>
        <ecNumber evidence="2">6.1.1.21</ecNumber>
    </recommendedName>
    <alternativeName>
        <fullName evidence="8">Histidyl-tRNA synthetase</fullName>
    </alternativeName>
</protein>
<keyword evidence="3" id="KW-0436">Ligase</keyword>
<accession>A0A6J6KHY0</accession>
<evidence type="ECO:0000259" key="10">
    <source>
        <dbReference type="PROSITE" id="PS50862"/>
    </source>
</evidence>
<proteinExistence type="inferred from homology"/>
<keyword evidence="6" id="KW-0648">Protein biosynthesis</keyword>
<dbReference type="SUPFAM" id="SSF52954">
    <property type="entry name" value="Class II aaRS ABD-related"/>
    <property type="match status" value="1"/>
</dbReference>
<dbReference type="InterPro" id="IPR045864">
    <property type="entry name" value="aa-tRNA-synth_II/BPL/LPL"/>
</dbReference>
<dbReference type="Pfam" id="PF03129">
    <property type="entry name" value="HGTP_anticodon"/>
    <property type="match status" value="1"/>
</dbReference>
<dbReference type="Gene3D" id="3.30.930.10">
    <property type="entry name" value="Bira Bifunctional Protein, Domain 2"/>
    <property type="match status" value="1"/>
</dbReference>
<dbReference type="AlphaFoldDB" id="A0A6J6KHY0"/>
<name>A0A6J6KHY0_9ZZZZ</name>
<dbReference type="PANTHER" id="PTHR43707:SF1">
    <property type="entry name" value="HISTIDINE--TRNA LIGASE, MITOCHONDRIAL-RELATED"/>
    <property type="match status" value="1"/>
</dbReference>
<dbReference type="EC" id="6.1.1.21" evidence="2"/>
<keyword evidence="4" id="KW-0547">Nucleotide-binding</keyword>
<dbReference type="InterPro" id="IPR006195">
    <property type="entry name" value="aa-tRNA-synth_II"/>
</dbReference>
<evidence type="ECO:0000256" key="5">
    <source>
        <dbReference type="ARBA" id="ARBA00022840"/>
    </source>
</evidence>
<gene>
    <name evidence="11" type="ORF">UFOPK2242_00292</name>
</gene>
<sequence>MSSDPAFRAPIGVHDVLPPESGRWAGVVTRFARRAGIFGFGLIQTPLFEHIEVFHRVGEHTDVVSKEMYEFRDKGDRHLALRPEGTASVVRAYVQHRPLPPWKVWYFAPNFRYERPQKGRYRQHWQLGVEVLGLDDPAIDIEVIALAAGFYRDLGLRDLRLIINSMGDPEGRGAYVEALRSHLLTSSNELGPEFVERVEANPLRVLDSRNPEWQSAIESAPLISNHLSPDASAHFEAVKAGLNALGIEFEVDGRLVRGFDYYTRTTFEFQSTALDAAQNAVGGGGRYDGLAEAMGGPPTPGIGFGIGVERLLLALDAEEVISTSKGNAPSVFVIDGLSGTDELLLLTVTSGLREAGISTERAYGGRSLKAQWKAADRCGARYGVMIGKAEVERDSVVVKDLETGEQIEVRRDQLVAWIRESFEENYQ</sequence>
<comment type="catalytic activity">
    <reaction evidence="9">
        <text>tRNA(His) + L-histidine + ATP = L-histidyl-tRNA(His) + AMP + diphosphate + H(+)</text>
        <dbReference type="Rhea" id="RHEA:17313"/>
        <dbReference type="Rhea" id="RHEA-COMP:9665"/>
        <dbReference type="Rhea" id="RHEA-COMP:9689"/>
        <dbReference type="ChEBI" id="CHEBI:15378"/>
        <dbReference type="ChEBI" id="CHEBI:30616"/>
        <dbReference type="ChEBI" id="CHEBI:33019"/>
        <dbReference type="ChEBI" id="CHEBI:57595"/>
        <dbReference type="ChEBI" id="CHEBI:78442"/>
        <dbReference type="ChEBI" id="CHEBI:78527"/>
        <dbReference type="ChEBI" id="CHEBI:456215"/>
        <dbReference type="EC" id="6.1.1.21"/>
    </reaction>
</comment>
<evidence type="ECO:0000256" key="2">
    <source>
        <dbReference type="ARBA" id="ARBA00012815"/>
    </source>
</evidence>
<dbReference type="InterPro" id="IPR004516">
    <property type="entry name" value="HisRS/HisZ"/>
</dbReference>
<dbReference type="PANTHER" id="PTHR43707">
    <property type="entry name" value="HISTIDYL-TRNA SYNTHETASE"/>
    <property type="match status" value="1"/>
</dbReference>
<evidence type="ECO:0000256" key="3">
    <source>
        <dbReference type="ARBA" id="ARBA00022598"/>
    </source>
</evidence>
<dbReference type="PIRSF" id="PIRSF001549">
    <property type="entry name" value="His-tRNA_synth"/>
    <property type="match status" value="1"/>
</dbReference>
<dbReference type="InterPro" id="IPR036621">
    <property type="entry name" value="Anticodon-bd_dom_sf"/>
</dbReference>
<evidence type="ECO:0000256" key="4">
    <source>
        <dbReference type="ARBA" id="ARBA00022741"/>
    </source>
</evidence>
<dbReference type="InterPro" id="IPR015807">
    <property type="entry name" value="His-tRNA-ligase"/>
</dbReference>
<dbReference type="CDD" id="cd00773">
    <property type="entry name" value="HisRS-like_core"/>
    <property type="match status" value="1"/>
</dbReference>
<dbReference type="HAMAP" id="MF_00127">
    <property type="entry name" value="His_tRNA_synth"/>
    <property type="match status" value="1"/>
</dbReference>
<feature type="domain" description="Aminoacyl-transfer RNA synthetases class-II family profile" evidence="10">
    <location>
        <begin position="31"/>
        <end position="329"/>
    </location>
</feature>
<evidence type="ECO:0000256" key="7">
    <source>
        <dbReference type="ARBA" id="ARBA00023146"/>
    </source>
</evidence>
<dbReference type="GO" id="GO:0005524">
    <property type="term" value="F:ATP binding"/>
    <property type="evidence" value="ECO:0007669"/>
    <property type="project" value="UniProtKB-KW"/>
</dbReference>
<reference evidence="11" key="1">
    <citation type="submission" date="2020-05" db="EMBL/GenBank/DDBJ databases">
        <authorList>
            <person name="Chiriac C."/>
            <person name="Salcher M."/>
            <person name="Ghai R."/>
            <person name="Kavagutti S V."/>
        </authorList>
    </citation>
    <scope>NUCLEOTIDE SEQUENCE</scope>
</reference>
<evidence type="ECO:0000256" key="8">
    <source>
        <dbReference type="ARBA" id="ARBA00030619"/>
    </source>
</evidence>
<organism evidence="11">
    <name type="scientific">freshwater metagenome</name>
    <dbReference type="NCBI Taxonomy" id="449393"/>
    <lineage>
        <taxon>unclassified sequences</taxon>
        <taxon>metagenomes</taxon>
        <taxon>ecological metagenomes</taxon>
    </lineage>
</organism>
<dbReference type="InterPro" id="IPR041715">
    <property type="entry name" value="HisRS-like_core"/>
</dbReference>
<dbReference type="EMBL" id="CAEZWM010000020">
    <property type="protein sequence ID" value="CAB4649122.1"/>
    <property type="molecule type" value="Genomic_DNA"/>
</dbReference>
<keyword evidence="7" id="KW-0030">Aminoacyl-tRNA synthetase</keyword>
<dbReference type="InterPro" id="IPR033656">
    <property type="entry name" value="HisRS_anticodon"/>
</dbReference>
<dbReference type="SUPFAM" id="SSF55681">
    <property type="entry name" value="Class II aaRS and biotin synthetases"/>
    <property type="match status" value="1"/>
</dbReference>
<dbReference type="NCBIfam" id="TIGR00442">
    <property type="entry name" value="hisS"/>
    <property type="match status" value="1"/>
</dbReference>
<evidence type="ECO:0000313" key="11">
    <source>
        <dbReference type="EMBL" id="CAB4649122.1"/>
    </source>
</evidence>
<evidence type="ECO:0000256" key="6">
    <source>
        <dbReference type="ARBA" id="ARBA00022917"/>
    </source>
</evidence>
<dbReference type="CDD" id="cd00859">
    <property type="entry name" value="HisRS_anticodon"/>
    <property type="match status" value="1"/>
</dbReference>
<dbReference type="GO" id="GO:0004821">
    <property type="term" value="F:histidine-tRNA ligase activity"/>
    <property type="evidence" value="ECO:0007669"/>
    <property type="project" value="UniProtKB-EC"/>
</dbReference>
<evidence type="ECO:0000256" key="1">
    <source>
        <dbReference type="ARBA" id="ARBA00008226"/>
    </source>
</evidence>
<keyword evidence="5" id="KW-0067">ATP-binding</keyword>
<dbReference type="InterPro" id="IPR004154">
    <property type="entry name" value="Anticodon-bd"/>
</dbReference>
<dbReference type="GO" id="GO:0006427">
    <property type="term" value="P:histidyl-tRNA aminoacylation"/>
    <property type="evidence" value="ECO:0007669"/>
    <property type="project" value="InterPro"/>
</dbReference>
<evidence type="ECO:0000256" key="9">
    <source>
        <dbReference type="ARBA" id="ARBA00047639"/>
    </source>
</evidence>
<dbReference type="GO" id="GO:0005737">
    <property type="term" value="C:cytoplasm"/>
    <property type="evidence" value="ECO:0007669"/>
    <property type="project" value="InterPro"/>
</dbReference>
<dbReference type="Pfam" id="PF13393">
    <property type="entry name" value="tRNA-synt_His"/>
    <property type="match status" value="1"/>
</dbReference>
<dbReference type="Gene3D" id="3.40.50.800">
    <property type="entry name" value="Anticodon-binding domain"/>
    <property type="match status" value="1"/>
</dbReference>
<comment type="similarity">
    <text evidence="1">Belongs to the class-II aminoacyl-tRNA synthetase family.</text>
</comment>